<keyword evidence="2" id="KW-1185">Reference proteome</keyword>
<name>A0AAV7Q7R0_PLEWA</name>
<protein>
    <submittedName>
        <fullName evidence="1">Uncharacterized protein</fullName>
    </submittedName>
</protein>
<dbReference type="Proteomes" id="UP001066276">
    <property type="component" value="Chromosome 6"/>
</dbReference>
<dbReference type="InterPro" id="IPR004244">
    <property type="entry name" value="Transposase_22"/>
</dbReference>
<comment type="caution">
    <text evidence="1">The sequence shown here is derived from an EMBL/GenBank/DDBJ whole genome shotgun (WGS) entry which is preliminary data.</text>
</comment>
<evidence type="ECO:0000313" key="2">
    <source>
        <dbReference type="Proteomes" id="UP001066276"/>
    </source>
</evidence>
<dbReference type="AlphaFoldDB" id="A0AAV7Q7R0"/>
<dbReference type="InterPro" id="IPR042566">
    <property type="entry name" value="L1_C"/>
</dbReference>
<organism evidence="1 2">
    <name type="scientific">Pleurodeles waltl</name>
    <name type="common">Iberian ribbed newt</name>
    <dbReference type="NCBI Taxonomy" id="8319"/>
    <lineage>
        <taxon>Eukaryota</taxon>
        <taxon>Metazoa</taxon>
        <taxon>Chordata</taxon>
        <taxon>Craniata</taxon>
        <taxon>Vertebrata</taxon>
        <taxon>Euteleostomi</taxon>
        <taxon>Amphibia</taxon>
        <taxon>Batrachia</taxon>
        <taxon>Caudata</taxon>
        <taxon>Salamandroidea</taxon>
        <taxon>Salamandridae</taxon>
        <taxon>Pleurodelinae</taxon>
        <taxon>Pleurodeles</taxon>
    </lineage>
</organism>
<sequence>MQQLSLAPHLQKDSAINAPGLLHRIDASITEVDPSQDVVGDALPGTTTAILLRLQSTDTKIDFMTTVLNRVMESIDRQAEWMGGVVQRISELEDYGTNTITKVAELKKQVLAIAMNSEDLQGCSRLAREKGLVHYQGSAIYIFPDADGVIQNAWHKFTEVQRILQKHGIRYSMLYPAKLKVELDGKLIYLKHLIAAIESLAGLEALGTDRLTAEFKAYKHVLAPHIIVGYVKALQEG</sequence>
<reference evidence="1" key="1">
    <citation type="journal article" date="2022" name="bioRxiv">
        <title>Sequencing and chromosome-scale assembly of the giantPleurodeles waltlgenome.</title>
        <authorList>
            <person name="Brown T."/>
            <person name="Elewa A."/>
            <person name="Iarovenko S."/>
            <person name="Subramanian E."/>
            <person name="Araus A.J."/>
            <person name="Petzold A."/>
            <person name="Susuki M."/>
            <person name="Suzuki K.-i.T."/>
            <person name="Hayashi T."/>
            <person name="Toyoda A."/>
            <person name="Oliveira C."/>
            <person name="Osipova E."/>
            <person name="Leigh N.D."/>
            <person name="Simon A."/>
            <person name="Yun M.H."/>
        </authorList>
    </citation>
    <scope>NUCLEOTIDE SEQUENCE</scope>
    <source>
        <strain evidence="1">20211129_DDA</strain>
        <tissue evidence="1">Liver</tissue>
    </source>
</reference>
<dbReference type="PANTHER" id="PTHR11505">
    <property type="entry name" value="L1 TRANSPOSABLE ELEMENT-RELATED"/>
    <property type="match status" value="1"/>
</dbReference>
<proteinExistence type="predicted"/>
<gene>
    <name evidence="1" type="ORF">NDU88_002798</name>
</gene>
<accession>A0AAV7Q7R0</accession>
<dbReference type="Gene3D" id="3.30.250.20">
    <property type="entry name" value="L1 transposable element, C-terminal domain"/>
    <property type="match status" value="1"/>
</dbReference>
<evidence type="ECO:0000313" key="1">
    <source>
        <dbReference type="EMBL" id="KAJ1136381.1"/>
    </source>
</evidence>
<dbReference type="EMBL" id="JANPWB010000010">
    <property type="protein sequence ID" value="KAJ1136381.1"/>
    <property type="molecule type" value="Genomic_DNA"/>
</dbReference>